<dbReference type="Proteomes" id="UP001602013">
    <property type="component" value="Unassembled WGS sequence"/>
</dbReference>
<dbReference type="EMBL" id="JBIASD010000037">
    <property type="protein sequence ID" value="MFF3670909.1"/>
    <property type="molecule type" value="Genomic_DNA"/>
</dbReference>
<name>A0ABW6T0V6_9ACTN</name>
<evidence type="ECO:0000313" key="5">
    <source>
        <dbReference type="EMBL" id="MFF3670909.1"/>
    </source>
</evidence>
<keyword evidence="3" id="KW-0446">Lipid-binding</keyword>
<sequence>MMTIAEEILLLAYREDTGKPQIGSIELDAAVAGAVLAELAVNNRIDLDGKAVVAKDAAPLDDAELDAALARIAGETRRRKPEWWVGKLDSRKLRGRLLSRLAERGILSEEQTKVLGIFPSTRYPELDPAPERELRQRVQSVFDGATPDERTGVLIAVLHAAKLDRKAFPDAPRQRIKEIAEGEWAGAAVRTTIASIHAAVAAGAIAAAVAATS</sequence>
<comment type="subcellular location">
    <subcellularLocation>
        <location evidence="1">Golgi apparatus membrane</location>
        <topology evidence="1">Peripheral membrane protein</topology>
        <orientation evidence="1">Cytoplasmic side</orientation>
    </subcellularLocation>
</comment>
<proteinExistence type="predicted"/>
<dbReference type="Pfam" id="PF05719">
    <property type="entry name" value="GPP34"/>
    <property type="match status" value="1"/>
</dbReference>
<evidence type="ECO:0000313" key="6">
    <source>
        <dbReference type="Proteomes" id="UP001602013"/>
    </source>
</evidence>
<keyword evidence="6" id="KW-1185">Reference proteome</keyword>
<dbReference type="PANTHER" id="PTHR12704:SF2">
    <property type="entry name" value="GOLGI PHOSPHOPROTEIN 3 HOMOLOG SAURON"/>
    <property type="match status" value="1"/>
</dbReference>
<reference evidence="5 6" key="1">
    <citation type="submission" date="2024-10" db="EMBL/GenBank/DDBJ databases">
        <title>The Natural Products Discovery Center: Release of the First 8490 Sequenced Strains for Exploring Actinobacteria Biosynthetic Diversity.</title>
        <authorList>
            <person name="Kalkreuter E."/>
            <person name="Kautsar S.A."/>
            <person name="Yang D."/>
            <person name="Bader C.D."/>
            <person name="Teijaro C.N."/>
            <person name="Fluegel L."/>
            <person name="Davis C.M."/>
            <person name="Simpson J.R."/>
            <person name="Lauterbach L."/>
            <person name="Steele A.D."/>
            <person name="Gui C."/>
            <person name="Meng S."/>
            <person name="Li G."/>
            <person name="Viehrig K."/>
            <person name="Ye F."/>
            <person name="Su P."/>
            <person name="Kiefer A.F."/>
            <person name="Nichols A."/>
            <person name="Cepeda A.J."/>
            <person name="Yan W."/>
            <person name="Fan B."/>
            <person name="Jiang Y."/>
            <person name="Adhikari A."/>
            <person name="Zheng C.-J."/>
            <person name="Schuster L."/>
            <person name="Cowan T.M."/>
            <person name="Smanski M.J."/>
            <person name="Chevrette M.G."/>
            <person name="De Carvalho L.P.S."/>
            <person name="Shen B."/>
        </authorList>
    </citation>
    <scope>NUCLEOTIDE SEQUENCE [LARGE SCALE GENOMIC DNA]</scope>
    <source>
        <strain evidence="5 6">NPDC002173</strain>
    </source>
</reference>
<organism evidence="5 6">
    <name type="scientific">Microtetraspora malaysiensis</name>
    <dbReference type="NCBI Taxonomy" id="161358"/>
    <lineage>
        <taxon>Bacteria</taxon>
        <taxon>Bacillati</taxon>
        <taxon>Actinomycetota</taxon>
        <taxon>Actinomycetes</taxon>
        <taxon>Streptosporangiales</taxon>
        <taxon>Streptosporangiaceae</taxon>
        <taxon>Microtetraspora</taxon>
    </lineage>
</organism>
<keyword evidence="2" id="KW-0333">Golgi apparatus</keyword>
<dbReference type="PANTHER" id="PTHR12704">
    <property type="entry name" value="TRANS-GOLGI PROTEIN GMX33"/>
    <property type="match status" value="1"/>
</dbReference>
<dbReference type="RefSeq" id="WP_387417147.1">
    <property type="nucleotide sequence ID" value="NZ_JBIASD010000037.1"/>
</dbReference>
<evidence type="ECO:0000256" key="3">
    <source>
        <dbReference type="ARBA" id="ARBA00023121"/>
    </source>
</evidence>
<protein>
    <submittedName>
        <fullName evidence="5">GPP34 family phosphoprotein</fullName>
    </submittedName>
</protein>
<gene>
    <name evidence="5" type="ORF">ACFYXI_35510</name>
</gene>
<comment type="caution">
    <text evidence="5">The sequence shown here is derived from an EMBL/GenBank/DDBJ whole genome shotgun (WGS) entry which is preliminary data.</text>
</comment>
<dbReference type="InterPro" id="IPR038261">
    <property type="entry name" value="GPP34-like_sf"/>
</dbReference>
<keyword evidence="4" id="KW-0472">Membrane</keyword>
<evidence type="ECO:0000256" key="2">
    <source>
        <dbReference type="ARBA" id="ARBA00023034"/>
    </source>
</evidence>
<dbReference type="InterPro" id="IPR008628">
    <property type="entry name" value="GPP34-like"/>
</dbReference>
<evidence type="ECO:0000256" key="1">
    <source>
        <dbReference type="ARBA" id="ARBA00004255"/>
    </source>
</evidence>
<evidence type="ECO:0000256" key="4">
    <source>
        <dbReference type="ARBA" id="ARBA00023136"/>
    </source>
</evidence>
<accession>A0ABW6T0V6</accession>
<dbReference type="Gene3D" id="1.10.3630.10">
    <property type="entry name" value="yeast vps74-n-term truncation variant domain like"/>
    <property type="match status" value="1"/>
</dbReference>